<organism evidence="2 3">
    <name type="scientific">Candidatus Uhrbacteria bacterium CG10_big_fil_rev_8_21_14_0_10_50_16</name>
    <dbReference type="NCBI Taxonomy" id="1975039"/>
    <lineage>
        <taxon>Bacteria</taxon>
        <taxon>Candidatus Uhriibacteriota</taxon>
    </lineage>
</organism>
<protein>
    <recommendedName>
        <fullName evidence="4">DUF916 domain-containing protein</fullName>
    </recommendedName>
</protein>
<feature type="transmembrane region" description="Helical" evidence="1">
    <location>
        <begin position="284"/>
        <end position="305"/>
    </location>
</feature>
<gene>
    <name evidence="2" type="ORF">COV06_02135</name>
</gene>
<evidence type="ECO:0000313" key="2">
    <source>
        <dbReference type="EMBL" id="PIR47771.1"/>
    </source>
</evidence>
<evidence type="ECO:0008006" key="4">
    <source>
        <dbReference type="Google" id="ProtNLM"/>
    </source>
</evidence>
<keyword evidence="1" id="KW-0812">Transmembrane</keyword>
<comment type="caution">
    <text evidence="2">The sequence shown here is derived from an EMBL/GenBank/DDBJ whole genome shotgun (WGS) entry which is preliminary data.</text>
</comment>
<keyword evidence="1" id="KW-1133">Transmembrane helix</keyword>
<keyword evidence="1" id="KW-0472">Membrane</keyword>
<reference evidence="2 3" key="1">
    <citation type="submission" date="2017-09" db="EMBL/GenBank/DDBJ databases">
        <title>Depth-based differentiation of microbial function through sediment-hosted aquifers and enrichment of novel symbionts in the deep terrestrial subsurface.</title>
        <authorList>
            <person name="Probst A.J."/>
            <person name="Ladd B."/>
            <person name="Jarett J.K."/>
            <person name="Geller-Mcgrath D.E."/>
            <person name="Sieber C.M."/>
            <person name="Emerson J.B."/>
            <person name="Anantharaman K."/>
            <person name="Thomas B.C."/>
            <person name="Malmstrom R."/>
            <person name="Stieglmeier M."/>
            <person name="Klingl A."/>
            <person name="Woyke T."/>
            <person name="Ryan C.M."/>
            <person name="Banfield J.F."/>
        </authorList>
    </citation>
    <scope>NUCLEOTIDE SEQUENCE [LARGE SCALE GENOMIC DNA]</scope>
    <source>
        <strain evidence="2">CG10_big_fil_rev_8_21_14_0_10_50_16</strain>
    </source>
</reference>
<proteinExistence type="predicted"/>
<name>A0A2H0RMJ2_9BACT</name>
<dbReference type="EMBL" id="PCYM01000002">
    <property type="protein sequence ID" value="PIR47771.1"/>
    <property type="molecule type" value="Genomic_DNA"/>
</dbReference>
<evidence type="ECO:0000256" key="1">
    <source>
        <dbReference type="SAM" id="Phobius"/>
    </source>
</evidence>
<dbReference type="AlphaFoldDB" id="A0A2H0RMJ2"/>
<dbReference type="InterPro" id="IPR013783">
    <property type="entry name" value="Ig-like_fold"/>
</dbReference>
<dbReference type="Proteomes" id="UP000230084">
    <property type="component" value="Unassembled WGS sequence"/>
</dbReference>
<evidence type="ECO:0000313" key="3">
    <source>
        <dbReference type="Proteomes" id="UP000230084"/>
    </source>
</evidence>
<dbReference type="Gene3D" id="2.60.40.10">
    <property type="entry name" value="Immunoglobulins"/>
    <property type="match status" value="1"/>
</dbReference>
<sequence length="312" mass="33947">MTTRFTILLRIAGVVLFGAVMFPTGVFALTFTPERYVTEVSPGVPQVEELTLLNETGESVSVVLEPVDLDTSMAAEGKATFLLNTAGSLATSWISVSPDQFVLGPGESRSVDVTLTAPVTSTGSLYAGIATTFRPVRSDELGDVSLVSVTGPLIFAAVMQNDSVRDGSVTGFTTRGGSTWFSHLPVSFEVSFANKGTVYLVPKVTLEVRDVFGRLTERIDLNEGQYIVLPHTSRDITLDWDTKLSEERISGIGRELASPLMGPFTVTAQVSYDESVSDSVQLTLWFFPWRLSFLLLLLLVGVVAVRRRLRRV</sequence>
<accession>A0A2H0RMJ2</accession>